<dbReference type="Pfam" id="PF03802">
    <property type="entry name" value="CitX"/>
    <property type="match status" value="1"/>
</dbReference>
<evidence type="ECO:0000313" key="6">
    <source>
        <dbReference type="Proteomes" id="UP000028525"/>
    </source>
</evidence>
<organism evidence="5 6">
    <name type="scientific">Lacrimispora celerecrescens</name>
    <dbReference type="NCBI Taxonomy" id="29354"/>
    <lineage>
        <taxon>Bacteria</taxon>
        <taxon>Bacillati</taxon>
        <taxon>Bacillota</taxon>
        <taxon>Clostridia</taxon>
        <taxon>Lachnospirales</taxon>
        <taxon>Lachnospiraceae</taxon>
        <taxon>Lacrimispora</taxon>
    </lineage>
</organism>
<accession>A0A084JPH7</accession>
<evidence type="ECO:0000256" key="2">
    <source>
        <dbReference type="ARBA" id="ARBA00022679"/>
    </source>
</evidence>
<keyword evidence="2" id="KW-0808">Transferase</keyword>
<dbReference type="AlphaFoldDB" id="A0A084JPH7"/>
<sequence>MEENVTLEEMLSFREKKVFMQEALHKKHEDVTIVALGMNIPGPRKTSPRILQAFSAGGEELNRLFFEHGLAVMEETVVKEKAGFLKLYAVKSQDPLFVKKITIQMEETHPLGRLFDIDVYDEAGNGIGRAELGSPVRRCLICEKDAKLCGRSRSHSVEELYGRVESIIDSWLKERGR</sequence>
<dbReference type="NCBIfam" id="TIGR03124">
    <property type="entry name" value="citrate_citX"/>
    <property type="match status" value="1"/>
</dbReference>
<reference evidence="5 6" key="1">
    <citation type="submission" date="2014-07" db="EMBL/GenBank/DDBJ databases">
        <title>Draft genome of Clostridium celerecrescens 152B isolated from sediments associated with methane hydrate from Krishna Godavari basin.</title>
        <authorList>
            <person name="Honkalas V.S."/>
            <person name="Dabir A.P."/>
            <person name="Arora P."/>
            <person name="Dhakephalkar P.K."/>
        </authorList>
    </citation>
    <scope>NUCLEOTIDE SEQUENCE [LARGE SCALE GENOMIC DNA]</scope>
    <source>
        <strain evidence="5 6">152B</strain>
    </source>
</reference>
<evidence type="ECO:0000256" key="4">
    <source>
        <dbReference type="ARBA" id="ARBA00048574"/>
    </source>
</evidence>
<dbReference type="STRING" id="29354.IO98_05585"/>
<gene>
    <name evidence="5" type="ORF">IO98_05585</name>
</gene>
<dbReference type="EMBL" id="JPME01000008">
    <property type="protein sequence ID" value="KEZ90861.1"/>
    <property type="molecule type" value="Genomic_DNA"/>
</dbReference>
<dbReference type="OrthoDB" id="3196716at2"/>
<protein>
    <recommendedName>
        <fullName evidence="1">citrate lyase holo-[acyl-carrier protein] synthase</fullName>
        <ecNumber evidence="1">2.7.7.61</ecNumber>
    </recommendedName>
</protein>
<name>A0A084JPH7_9FIRM</name>
<keyword evidence="3" id="KW-0548">Nucleotidyltransferase</keyword>
<evidence type="ECO:0000313" key="5">
    <source>
        <dbReference type="EMBL" id="KEZ90861.1"/>
    </source>
</evidence>
<dbReference type="InterPro" id="IPR005551">
    <property type="entry name" value="CitX"/>
</dbReference>
<proteinExistence type="predicted"/>
<evidence type="ECO:0000256" key="1">
    <source>
        <dbReference type="ARBA" id="ARBA00012524"/>
    </source>
</evidence>
<dbReference type="GO" id="GO:0050519">
    <property type="term" value="F:holo-citrate lyase synthase activity"/>
    <property type="evidence" value="ECO:0007669"/>
    <property type="project" value="UniProtKB-EC"/>
</dbReference>
<dbReference type="EC" id="2.7.7.61" evidence="1"/>
<dbReference type="RefSeq" id="WP_038278813.1">
    <property type="nucleotide sequence ID" value="NZ_JPME01000008.1"/>
</dbReference>
<dbReference type="GO" id="GO:0051191">
    <property type="term" value="P:prosthetic group biosynthetic process"/>
    <property type="evidence" value="ECO:0007669"/>
    <property type="project" value="InterPro"/>
</dbReference>
<evidence type="ECO:0000256" key="3">
    <source>
        <dbReference type="ARBA" id="ARBA00022695"/>
    </source>
</evidence>
<dbReference type="Proteomes" id="UP000028525">
    <property type="component" value="Unassembled WGS sequence"/>
</dbReference>
<comment type="catalytic activity">
    <reaction evidence="4">
        <text>apo-[citrate lyase ACP] + 2'-(5''-triphospho-alpha-D-ribosyl)-3'-dephospho-CoA = holo-[citrate lyase ACP] + diphosphate</text>
        <dbReference type="Rhea" id="RHEA:16333"/>
        <dbReference type="Rhea" id="RHEA-COMP:10157"/>
        <dbReference type="Rhea" id="RHEA-COMP:10158"/>
        <dbReference type="ChEBI" id="CHEBI:29999"/>
        <dbReference type="ChEBI" id="CHEBI:33019"/>
        <dbReference type="ChEBI" id="CHEBI:61378"/>
        <dbReference type="ChEBI" id="CHEBI:82683"/>
        <dbReference type="EC" id="2.7.7.61"/>
    </reaction>
</comment>
<keyword evidence="6" id="KW-1185">Reference proteome</keyword>
<comment type="caution">
    <text evidence="5">The sequence shown here is derived from an EMBL/GenBank/DDBJ whole genome shotgun (WGS) entry which is preliminary data.</text>
</comment>